<keyword evidence="3" id="KW-1185">Reference proteome</keyword>
<evidence type="ECO:0000256" key="1">
    <source>
        <dbReference type="SAM" id="MobiDB-lite"/>
    </source>
</evidence>
<organism evidence="2 3">
    <name type="scientific">Vasconcelosia minhoensis LEGE 07310</name>
    <dbReference type="NCBI Taxonomy" id="915328"/>
    <lineage>
        <taxon>Bacteria</taxon>
        <taxon>Bacillati</taxon>
        <taxon>Cyanobacteriota</taxon>
        <taxon>Cyanophyceae</taxon>
        <taxon>Nodosilineales</taxon>
        <taxon>Cymatolegaceae</taxon>
        <taxon>Vasconcelosia</taxon>
        <taxon>Vasconcelosia minhoensis</taxon>
    </lineage>
</organism>
<sequence>MRPSFACPEDVELLTALLIRDIPVYTNRELQRALVDQIPVQYRPSYVVLAGRPEFEPIDLDEYVFTTSPAANDELVQVFFTTLERQYAGLTLRELQEYHWLFLTQTDSGWRLALMFSTIGGSPGEPHPPLPPRESSSGSVGQAVQLWLRDCRAGAIAPLTPSAHPEPP</sequence>
<evidence type="ECO:0000313" key="3">
    <source>
        <dbReference type="Proteomes" id="UP000636505"/>
    </source>
</evidence>
<dbReference type="AlphaFoldDB" id="A0A8J7DP35"/>
<proteinExistence type="predicted"/>
<evidence type="ECO:0000313" key="2">
    <source>
        <dbReference type="EMBL" id="MBE9080466.1"/>
    </source>
</evidence>
<dbReference type="EMBL" id="JADEXG010000122">
    <property type="protein sequence ID" value="MBE9080466.1"/>
    <property type="molecule type" value="Genomic_DNA"/>
</dbReference>
<reference evidence="2" key="1">
    <citation type="submission" date="2020-10" db="EMBL/GenBank/DDBJ databases">
        <authorList>
            <person name="Castelo-Branco R."/>
            <person name="Eusebio N."/>
            <person name="Adriana R."/>
            <person name="Vieira A."/>
            <person name="Brugerolle De Fraissinette N."/>
            <person name="Rezende De Castro R."/>
            <person name="Schneider M.P."/>
            <person name="Vasconcelos V."/>
            <person name="Leao P.N."/>
        </authorList>
    </citation>
    <scope>NUCLEOTIDE SEQUENCE</scope>
    <source>
        <strain evidence="2">LEGE 07310</strain>
    </source>
</reference>
<feature type="region of interest" description="Disordered" evidence="1">
    <location>
        <begin position="122"/>
        <end position="141"/>
    </location>
</feature>
<dbReference type="Proteomes" id="UP000636505">
    <property type="component" value="Unassembled WGS sequence"/>
</dbReference>
<protein>
    <submittedName>
        <fullName evidence="2">Uncharacterized protein</fullName>
    </submittedName>
</protein>
<accession>A0A8J7DP35</accession>
<name>A0A8J7DP35_9CYAN</name>
<gene>
    <name evidence="2" type="ORF">IQ241_24800</name>
</gene>
<comment type="caution">
    <text evidence="2">The sequence shown here is derived from an EMBL/GenBank/DDBJ whole genome shotgun (WGS) entry which is preliminary data.</text>
</comment>